<keyword evidence="12" id="KW-1185">Reference proteome</keyword>
<reference evidence="11 12" key="1">
    <citation type="submission" date="2020-08" db="EMBL/GenBank/DDBJ databases">
        <title>Genomic Encyclopedia of Type Strains, Phase IV (KMG-IV): sequencing the most valuable type-strain genomes for metagenomic binning, comparative biology and taxonomic classification.</title>
        <authorList>
            <person name="Goeker M."/>
        </authorList>
    </citation>
    <scope>NUCLEOTIDE SEQUENCE [LARGE SCALE GENOMIC DNA]</scope>
    <source>
        <strain evidence="11 12">DSM 24661</strain>
    </source>
</reference>
<dbReference type="Proteomes" id="UP000559117">
    <property type="component" value="Unassembled WGS sequence"/>
</dbReference>
<dbReference type="GO" id="GO:0015419">
    <property type="term" value="F:ABC-type sulfate transporter activity"/>
    <property type="evidence" value="ECO:0007669"/>
    <property type="project" value="InterPro"/>
</dbReference>
<protein>
    <submittedName>
        <fullName evidence="11">ABC-type sulfate transport system permease subunit</fullName>
    </submittedName>
</protein>
<dbReference type="CDD" id="cd06261">
    <property type="entry name" value="TM_PBP2"/>
    <property type="match status" value="1"/>
</dbReference>
<keyword evidence="7 9" id="KW-0472">Membrane</keyword>
<accession>A0A840UID2</accession>
<evidence type="ECO:0000259" key="10">
    <source>
        <dbReference type="PROSITE" id="PS50928"/>
    </source>
</evidence>
<proteinExistence type="inferred from homology"/>
<dbReference type="PANTHER" id="PTHR30406">
    <property type="entry name" value="SULFATE TRANSPORT SYSTEM PERMEASE PROTEIN"/>
    <property type="match status" value="1"/>
</dbReference>
<evidence type="ECO:0000256" key="8">
    <source>
        <dbReference type="ARBA" id="ARBA00025323"/>
    </source>
</evidence>
<name>A0A840UID2_9FIRM</name>
<dbReference type="PROSITE" id="PS50928">
    <property type="entry name" value="ABC_TM1"/>
    <property type="match status" value="1"/>
</dbReference>
<dbReference type="Pfam" id="PF00528">
    <property type="entry name" value="BPD_transp_1"/>
    <property type="match status" value="1"/>
</dbReference>
<evidence type="ECO:0000256" key="6">
    <source>
        <dbReference type="ARBA" id="ARBA00023032"/>
    </source>
</evidence>
<evidence type="ECO:0000313" key="11">
    <source>
        <dbReference type="EMBL" id="MBB5337501.1"/>
    </source>
</evidence>
<keyword evidence="4 9" id="KW-0812">Transmembrane</keyword>
<dbReference type="GO" id="GO:0005886">
    <property type="term" value="C:plasma membrane"/>
    <property type="evidence" value="ECO:0007669"/>
    <property type="project" value="UniProtKB-SubCell"/>
</dbReference>
<dbReference type="Gene3D" id="1.10.3720.10">
    <property type="entry name" value="MetI-like"/>
    <property type="match status" value="1"/>
</dbReference>
<evidence type="ECO:0000256" key="1">
    <source>
        <dbReference type="ARBA" id="ARBA00004141"/>
    </source>
</evidence>
<feature type="transmembrane region" description="Helical" evidence="9">
    <location>
        <begin position="20"/>
        <end position="42"/>
    </location>
</feature>
<gene>
    <name evidence="11" type="ORF">HNR32_002663</name>
</gene>
<keyword evidence="3 9" id="KW-0813">Transport</keyword>
<dbReference type="InterPro" id="IPR035906">
    <property type="entry name" value="MetI-like_sf"/>
</dbReference>
<dbReference type="PANTHER" id="PTHR30406:SF1">
    <property type="entry name" value="SULFATE TRANSPORT SYSTEM PERMEASE PROTEIN CYSW"/>
    <property type="match status" value="1"/>
</dbReference>
<feature type="transmembrane region" description="Helical" evidence="9">
    <location>
        <begin position="128"/>
        <end position="148"/>
    </location>
</feature>
<comment type="subunit">
    <text evidence="2">The complex is composed of two ATP-binding proteins (CysA), two transmembrane proteins (CysT and CysW) and a solute-binding protein (CysP).</text>
</comment>
<evidence type="ECO:0000256" key="4">
    <source>
        <dbReference type="ARBA" id="ARBA00022692"/>
    </source>
</evidence>
<comment type="subcellular location">
    <subcellularLocation>
        <location evidence="9">Cell membrane</location>
        <topology evidence="9">Multi-pass membrane protein</topology>
    </subcellularLocation>
    <subcellularLocation>
        <location evidence="1">Membrane</location>
        <topology evidence="1">Multi-pass membrane protein</topology>
    </subcellularLocation>
</comment>
<comment type="caution">
    <text evidence="11">The sequence shown here is derived from an EMBL/GenBank/DDBJ whole genome shotgun (WGS) entry which is preliminary data.</text>
</comment>
<evidence type="ECO:0000256" key="3">
    <source>
        <dbReference type="ARBA" id="ARBA00022448"/>
    </source>
</evidence>
<dbReference type="AlphaFoldDB" id="A0A840UID2"/>
<sequence length="163" mass="18114">MSLTFGRSGWAAPILEFFHIKILFTTTAVVLVTIFVTLPFIARSIMPVLISRGTDEEEAAALMGADGFTIFRKITFPHIKWSLLYGIILCTARAMGEFGAVSVVSGHLQGKTDTLPLLIEILYNDFKMMDAFAVSTILVFLALILLIFKNMIEHRWQKSGGVK</sequence>
<feature type="domain" description="ABC transmembrane type-1" evidence="10">
    <location>
        <begin position="1"/>
        <end position="149"/>
    </location>
</feature>
<organism evidence="11 12">
    <name type="scientific">Pectinatus brassicae</name>
    <dbReference type="NCBI Taxonomy" id="862415"/>
    <lineage>
        <taxon>Bacteria</taxon>
        <taxon>Bacillati</taxon>
        <taxon>Bacillota</taxon>
        <taxon>Negativicutes</taxon>
        <taxon>Selenomonadales</taxon>
        <taxon>Selenomonadaceae</taxon>
        <taxon>Pectinatus</taxon>
    </lineage>
</organism>
<dbReference type="InterPro" id="IPR000515">
    <property type="entry name" value="MetI-like"/>
</dbReference>
<comment type="similarity">
    <text evidence="9">Belongs to the binding-protein-dependent transport system permease family.</text>
</comment>
<dbReference type="EMBL" id="JACHFH010000053">
    <property type="protein sequence ID" value="MBB5337501.1"/>
    <property type="molecule type" value="Genomic_DNA"/>
</dbReference>
<evidence type="ECO:0000256" key="2">
    <source>
        <dbReference type="ARBA" id="ARBA00011779"/>
    </source>
</evidence>
<feature type="transmembrane region" description="Helical" evidence="9">
    <location>
        <begin position="82"/>
        <end position="108"/>
    </location>
</feature>
<evidence type="ECO:0000256" key="5">
    <source>
        <dbReference type="ARBA" id="ARBA00022989"/>
    </source>
</evidence>
<keyword evidence="5 9" id="KW-1133">Transmembrane helix</keyword>
<keyword evidence="6" id="KW-0764">Sulfate transport</keyword>
<dbReference type="SUPFAM" id="SSF161098">
    <property type="entry name" value="MetI-like"/>
    <property type="match status" value="1"/>
</dbReference>
<comment type="function">
    <text evidence="8">Part of the ABC transporter complex CysAWTP (TC 3.A.1.6.1) involved in sulfate/thiosulfate import. Probably responsible for the translocation of the substrate across the membrane.</text>
</comment>
<evidence type="ECO:0000256" key="9">
    <source>
        <dbReference type="RuleBase" id="RU363032"/>
    </source>
</evidence>
<evidence type="ECO:0000256" key="7">
    <source>
        <dbReference type="ARBA" id="ARBA00023136"/>
    </source>
</evidence>
<dbReference type="InterPro" id="IPR005667">
    <property type="entry name" value="Sulph_transpt2"/>
</dbReference>
<evidence type="ECO:0000313" key="12">
    <source>
        <dbReference type="Proteomes" id="UP000559117"/>
    </source>
</evidence>